<feature type="compositionally biased region" description="Basic and acidic residues" evidence="1">
    <location>
        <begin position="53"/>
        <end position="69"/>
    </location>
</feature>
<evidence type="ECO:0000256" key="1">
    <source>
        <dbReference type="SAM" id="MobiDB-lite"/>
    </source>
</evidence>
<dbReference type="Proteomes" id="UP000269721">
    <property type="component" value="Unassembled WGS sequence"/>
</dbReference>
<dbReference type="PANTHER" id="PTHR16134:SF148">
    <property type="entry name" value="S-PHASE KINASE-ASSOCIATED PROTEIN 2, ISOFORM A"/>
    <property type="match status" value="1"/>
</dbReference>
<proteinExistence type="predicted"/>
<feature type="region of interest" description="Disordered" evidence="1">
    <location>
        <begin position="51"/>
        <end position="82"/>
    </location>
</feature>
<dbReference type="GO" id="GO:0031146">
    <property type="term" value="P:SCF-dependent proteasomal ubiquitin-dependent protein catabolic process"/>
    <property type="evidence" value="ECO:0007669"/>
    <property type="project" value="TreeGrafter"/>
</dbReference>
<reference evidence="3" key="1">
    <citation type="journal article" date="2018" name="Nat. Microbiol.">
        <title>Leveraging single-cell genomics to expand the fungal tree of life.</title>
        <authorList>
            <person name="Ahrendt S.R."/>
            <person name="Quandt C.A."/>
            <person name="Ciobanu D."/>
            <person name="Clum A."/>
            <person name="Salamov A."/>
            <person name="Andreopoulos B."/>
            <person name="Cheng J.F."/>
            <person name="Woyke T."/>
            <person name="Pelin A."/>
            <person name="Henrissat B."/>
            <person name="Reynolds N.K."/>
            <person name="Benny G.L."/>
            <person name="Smith M.E."/>
            <person name="James T.Y."/>
            <person name="Grigoriev I.V."/>
        </authorList>
    </citation>
    <scope>NUCLEOTIDE SEQUENCE [LARGE SCALE GENOMIC DNA]</scope>
</reference>
<dbReference type="AlphaFoldDB" id="A0A4P9W7Z9"/>
<keyword evidence="3" id="KW-1185">Reference proteome</keyword>
<dbReference type="GO" id="GO:0019005">
    <property type="term" value="C:SCF ubiquitin ligase complex"/>
    <property type="evidence" value="ECO:0007669"/>
    <property type="project" value="TreeGrafter"/>
</dbReference>
<dbReference type="PANTHER" id="PTHR16134">
    <property type="entry name" value="F-BOX/TPR REPEAT PROTEIN POF3"/>
    <property type="match status" value="1"/>
</dbReference>
<feature type="compositionally biased region" description="Pro residues" evidence="1">
    <location>
        <begin position="716"/>
        <end position="753"/>
    </location>
</feature>
<accession>A0A4P9W7Z9</accession>
<protein>
    <recommendedName>
        <fullName evidence="4">F-box domain-containing protein</fullName>
    </recommendedName>
</protein>
<dbReference type="Gene3D" id="3.80.10.10">
    <property type="entry name" value="Ribonuclease Inhibitor"/>
    <property type="match status" value="1"/>
</dbReference>
<sequence length="934" mass="97346">MTSPSAAPASGNKQDKLTWILLAKNTFYNCFPNYFAADGYVPAKGAGSGGRCPEGKEACPKRENPHDPMDASDPDQQATPPALAAAREASTPAVTALLRSCVATMEMAAEALRKANAIDIATETHALETTIAACRSWIASRSGAHRRLDLPIEILESVLDHLAPLPSSEFAQDAWMEPWAEPKAPRQSVPQTLARRQRRLRACSLVNRRWFAVASSRLWSDPTLGPTSLASVLVAARSLPKEPCSLTAYAFVRCLDLQWLDFSVGPVGRIALLIALAPVSFRAFTRVVGESLLRKFTSLTYTSLSIVRRDRGRAIASFDGGVLRAVADFITALPKIKALKLSSGHTLFQYAVSKPSAPQPPLDVELLRKSFRRIISLELTLPPGLLNWALAAVGEELKNLEVRTTFPSGIGLLGDWEDNPHIPREYEEFKRLNKSLRAFPARAPALKVIDIQADFATDRILGALAEHCKQLEVVRFADSLEGTTLSNGMERLLRGCPRLREVALTMPPGGTFGAAALVAMAEHGDKLEKVHLQDGGWFDDSLATLQFMPGKDRETLKANPSGICRLFFFQVAGGANGAAAAPAAGGAPIAANANGNADDADAGADDGPAAQAAYPAHGAAADGGDDEGADGTDGGAAGANENPNPGANGNGTPAAGPGGGNFGGGLMMGFQLTIPLLLGLPGAAAAGAGGAANAGGGPNWMFGGQGAAPPAAQQAPAPPSAAGPAAAPPAGGPPPPPAPAPPPAQAAPGPHPPGIGGIHHALAHLLTNALLGGPGGPGVAAQANMTVGGPNGNAGGNPNWPLGALEPPPTPEFLEFIRRRGAQLTDIRLSRTYAAPDDVVTAIGRYCPNLQVAAIVGSEAPLRDVLAGCPRLRVLRFEVVLDQTAGPQTDDARDGLRERMREEIVGRGIRPDFGGGWGKSAKRKVLEELGVRRR</sequence>
<evidence type="ECO:0000313" key="3">
    <source>
        <dbReference type="Proteomes" id="UP000269721"/>
    </source>
</evidence>
<dbReference type="EMBL" id="KZ997341">
    <property type="protein sequence ID" value="RKO87543.1"/>
    <property type="molecule type" value="Genomic_DNA"/>
</dbReference>
<feature type="compositionally biased region" description="Low complexity" evidence="1">
    <location>
        <begin position="638"/>
        <end position="655"/>
    </location>
</feature>
<dbReference type="InterPro" id="IPR032675">
    <property type="entry name" value="LRR_dom_sf"/>
</dbReference>
<feature type="compositionally biased region" description="Low complexity" evidence="1">
    <location>
        <begin position="605"/>
        <end position="622"/>
    </location>
</feature>
<name>A0A4P9W7Z9_9FUNG</name>
<evidence type="ECO:0008006" key="4">
    <source>
        <dbReference type="Google" id="ProtNLM"/>
    </source>
</evidence>
<evidence type="ECO:0000313" key="2">
    <source>
        <dbReference type="EMBL" id="RKO87543.1"/>
    </source>
</evidence>
<feature type="region of interest" description="Disordered" evidence="1">
    <location>
        <begin position="703"/>
        <end position="758"/>
    </location>
</feature>
<gene>
    <name evidence="2" type="ORF">BDK51DRAFT_39744</name>
</gene>
<organism evidence="2 3">
    <name type="scientific">Blyttiomyces helicus</name>
    <dbReference type="NCBI Taxonomy" id="388810"/>
    <lineage>
        <taxon>Eukaryota</taxon>
        <taxon>Fungi</taxon>
        <taxon>Fungi incertae sedis</taxon>
        <taxon>Chytridiomycota</taxon>
        <taxon>Chytridiomycota incertae sedis</taxon>
        <taxon>Chytridiomycetes</taxon>
        <taxon>Chytridiomycetes incertae sedis</taxon>
        <taxon>Blyttiomyces</taxon>
    </lineage>
</organism>
<feature type="region of interest" description="Disordered" evidence="1">
    <location>
        <begin position="598"/>
        <end position="656"/>
    </location>
</feature>